<dbReference type="PANTHER" id="PTHR12372:SF7">
    <property type="entry name" value="PROTEIN PECANEX"/>
    <property type="match status" value="1"/>
</dbReference>
<dbReference type="AlphaFoldDB" id="A0A915DT84"/>
<feature type="compositionally biased region" description="Low complexity" evidence="2">
    <location>
        <begin position="8"/>
        <end position="21"/>
    </location>
</feature>
<evidence type="ECO:0000256" key="1">
    <source>
        <dbReference type="RuleBase" id="RU367089"/>
    </source>
</evidence>
<dbReference type="InterPro" id="IPR039797">
    <property type="entry name" value="Pecanex"/>
</dbReference>
<feature type="compositionally biased region" description="Polar residues" evidence="2">
    <location>
        <begin position="122"/>
        <end position="136"/>
    </location>
</feature>
<name>A0A915DT84_9BILA</name>
<keyword evidence="3" id="KW-1185">Reference proteome</keyword>
<comment type="similarity">
    <text evidence="1">Belongs to the pecanex family.</text>
</comment>
<feature type="region of interest" description="Disordered" evidence="2">
    <location>
        <begin position="96"/>
        <end position="136"/>
    </location>
</feature>
<feature type="transmembrane region" description="Helical" evidence="1">
    <location>
        <begin position="445"/>
        <end position="462"/>
    </location>
</feature>
<feature type="transmembrane region" description="Helical" evidence="1">
    <location>
        <begin position="415"/>
        <end position="438"/>
    </location>
</feature>
<dbReference type="WBParaSite" id="jg23274">
    <property type="protein sequence ID" value="jg23274"/>
    <property type="gene ID" value="jg23274"/>
</dbReference>
<evidence type="ECO:0000313" key="4">
    <source>
        <dbReference type="WBParaSite" id="jg23274"/>
    </source>
</evidence>
<dbReference type="Proteomes" id="UP000887574">
    <property type="component" value="Unplaced"/>
</dbReference>
<reference evidence="4" key="1">
    <citation type="submission" date="2022-11" db="UniProtKB">
        <authorList>
            <consortium name="WormBaseParasite"/>
        </authorList>
    </citation>
    <scope>IDENTIFICATION</scope>
</reference>
<sequence>MNRLGHHSQPQQQAVASSSSAMDNDSIGSAQPANIYNLNLRDSTHVAYDHEDTTQGAIHSFQDEFGNWWTYSFDDQSVGTAQALGSSRAIYEMFNRRRSSGNNSSSSTQKHGSNARRRLTVPNANPQAPDEASTSSSVMLKLGTGKESAGTPATITLNTIEAAQEQEEMLPSTSQQPTAVNIVVDPKRDASHVQSRHHRRHSSSTSSSSEGGEVHSSRYISNAPTSIFHPMGGVPQRLDIAGIRVTQQEVQWWSSVSKSALQPIQQYTSALALVAAGSSTNQQGFNVLAGSRSSVGGRFDSNTAASNFHNFEQLRRLANDPSYGRHPPDVGDTLMTIDGAAALPVHHPTAAQTSSLTSVTQSVRIFNDLQARGAATAGIGGGHSAKAISNLYIGEGWKVKLDRLSVGALFDRNNFFMSGMVDVLLATLVSLLAAAIIFKNVYADFSLMVFAFVVAGSQFSLLKSVQPDAASPVHGYNWLVAYSRPAYFCLFQSSYCCTT</sequence>
<proteinExistence type="inferred from homology"/>
<dbReference type="GO" id="GO:0007029">
    <property type="term" value="P:endoplasmic reticulum organization"/>
    <property type="evidence" value="ECO:0007669"/>
    <property type="project" value="TreeGrafter"/>
</dbReference>
<dbReference type="GO" id="GO:0016020">
    <property type="term" value="C:membrane"/>
    <property type="evidence" value="ECO:0007669"/>
    <property type="project" value="UniProtKB-SubCell"/>
</dbReference>
<dbReference type="PANTHER" id="PTHR12372">
    <property type="entry name" value="PECANEX"/>
    <property type="match status" value="1"/>
</dbReference>
<dbReference type="GO" id="GO:0005783">
    <property type="term" value="C:endoplasmic reticulum"/>
    <property type="evidence" value="ECO:0007669"/>
    <property type="project" value="TreeGrafter"/>
</dbReference>
<accession>A0A915DT84</accession>
<feature type="region of interest" description="Disordered" evidence="2">
    <location>
        <begin position="188"/>
        <end position="216"/>
    </location>
</feature>
<evidence type="ECO:0000313" key="3">
    <source>
        <dbReference type="Proteomes" id="UP000887574"/>
    </source>
</evidence>
<protein>
    <recommendedName>
        <fullName evidence="1">Pecanex-like protein</fullName>
    </recommendedName>
</protein>
<keyword evidence="1" id="KW-1133">Transmembrane helix</keyword>
<evidence type="ECO:0000256" key="2">
    <source>
        <dbReference type="SAM" id="MobiDB-lite"/>
    </source>
</evidence>
<comment type="subcellular location">
    <subcellularLocation>
        <location evidence="1">Membrane</location>
        <topology evidence="1">Multi-pass membrane protein</topology>
    </subcellularLocation>
</comment>
<keyword evidence="1" id="KW-0472">Membrane</keyword>
<feature type="region of interest" description="Disordered" evidence="2">
    <location>
        <begin position="1"/>
        <end position="28"/>
    </location>
</feature>
<organism evidence="3 4">
    <name type="scientific">Ditylenchus dipsaci</name>
    <dbReference type="NCBI Taxonomy" id="166011"/>
    <lineage>
        <taxon>Eukaryota</taxon>
        <taxon>Metazoa</taxon>
        <taxon>Ecdysozoa</taxon>
        <taxon>Nematoda</taxon>
        <taxon>Chromadorea</taxon>
        <taxon>Rhabditida</taxon>
        <taxon>Tylenchina</taxon>
        <taxon>Tylenchomorpha</taxon>
        <taxon>Sphaerularioidea</taxon>
        <taxon>Anguinidae</taxon>
        <taxon>Anguininae</taxon>
        <taxon>Ditylenchus</taxon>
    </lineage>
</organism>
<comment type="caution">
    <text evidence="1">Lacks conserved residue(s) required for the propagation of feature annotation.</text>
</comment>
<keyword evidence="1" id="KW-0812">Transmembrane</keyword>